<reference evidence="13 14" key="1">
    <citation type="journal article" date="2016" name="Nat. Commun.">
        <title>Extremotolerant tardigrade genome and improved radiotolerance of human cultured cells by tardigrade-unique protein.</title>
        <authorList>
            <person name="Hashimoto T."/>
            <person name="Horikawa D.D."/>
            <person name="Saito Y."/>
            <person name="Kuwahara H."/>
            <person name="Kozuka-Hata H."/>
            <person name="Shin-I T."/>
            <person name="Minakuchi Y."/>
            <person name="Ohishi K."/>
            <person name="Motoyama A."/>
            <person name="Aizu T."/>
            <person name="Enomoto A."/>
            <person name="Kondo K."/>
            <person name="Tanaka S."/>
            <person name="Hara Y."/>
            <person name="Koshikawa S."/>
            <person name="Sagara H."/>
            <person name="Miura T."/>
            <person name="Yokobori S."/>
            <person name="Miyagawa K."/>
            <person name="Suzuki Y."/>
            <person name="Kubo T."/>
            <person name="Oyama M."/>
            <person name="Kohara Y."/>
            <person name="Fujiyama A."/>
            <person name="Arakawa K."/>
            <person name="Katayama T."/>
            <person name="Toyoda A."/>
            <person name="Kunieda T."/>
        </authorList>
    </citation>
    <scope>NUCLEOTIDE SEQUENCE [LARGE SCALE GENOMIC DNA]</scope>
    <source>
        <strain evidence="13 14">YOKOZUNA-1</strain>
    </source>
</reference>
<keyword evidence="7" id="KW-0963">Cytoplasm</keyword>
<evidence type="ECO:0000313" key="14">
    <source>
        <dbReference type="Proteomes" id="UP000186922"/>
    </source>
</evidence>
<evidence type="ECO:0000259" key="12">
    <source>
        <dbReference type="Pfam" id="PF19533"/>
    </source>
</evidence>
<evidence type="ECO:0000256" key="2">
    <source>
        <dbReference type="ARBA" id="ARBA00004240"/>
    </source>
</evidence>
<dbReference type="InterPro" id="IPR026147">
    <property type="entry name" value="Rab3GAP1_conserved"/>
</dbReference>
<feature type="region of interest" description="Disordered" evidence="10">
    <location>
        <begin position="745"/>
        <end position="768"/>
    </location>
</feature>
<name>A0A1D1W900_RAMVA</name>
<dbReference type="GO" id="GO:0005783">
    <property type="term" value="C:endoplasmic reticulum"/>
    <property type="evidence" value="ECO:0007669"/>
    <property type="project" value="UniProtKB-SubCell"/>
</dbReference>
<dbReference type="STRING" id="947166.A0A1D1W900"/>
<comment type="similarity">
    <text evidence="4">Belongs to the Rab3-GAP catalytic subunit family.</text>
</comment>
<dbReference type="Pfam" id="PF13890">
    <property type="entry name" value="Rab3-GTPase_cat"/>
    <property type="match status" value="1"/>
</dbReference>
<feature type="domain" description="Rab3GAP catalytic subunit conserved" evidence="11">
    <location>
        <begin position="470"/>
        <end position="615"/>
    </location>
</feature>
<evidence type="ECO:0000256" key="9">
    <source>
        <dbReference type="ARBA" id="ARBA00023034"/>
    </source>
</evidence>
<feature type="domain" description="Rab3GAP catalytic subunit C-terminal" evidence="12">
    <location>
        <begin position="754"/>
        <end position="814"/>
    </location>
</feature>
<feature type="compositionally biased region" description="Low complexity" evidence="10">
    <location>
        <begin position="745"/>
        <end position="756"/>
    </location>
</feature>
<sequence>MLSTENDFPLSATLHPLARWFGLADFVVMTSSPFNKIDYKVSEDRLKILHSSIVMAVSNTKCPIPMFLQFDEPLRQMFVGVSEVSGFRTLYEIIDLQKIPERLQTLSGLLEIFKGKIGVEDSTQLIKASIQFTIDLLPDTIEFEDTPEENEDSSLTLKLGSIPFGPEEFNSFVIHLFTSWPNANADAIEDTLLHSDLEPLQAPKWAAQLVFEENATYKIAETIKTFAKQTHRRESIHSFLEYLEKEQLRKEEKEQAAEVLERLTAASPRDHLRSRLSKAIYSRLPKYHLPVPIDAENLNDILAYIFPDSDLAKEMGKSYLTFTEPPDNIFKGAKAAPCDSLAFRLALAVFFVYERFGGVLAVAYLWQEVILELRYRWENGLLIAGVDGDMPNHGTCLLHQKLQMLKCCIIKRQAGSGSTGEASPQGMQSSSSMYMDTQSDVMTDDEDEFFDCETDDEDKPRNSTHIAVLKPEGRKEAHPTLRLLHNPEVSIFIPVTQEPAPMTEDVAREHLEKLVATEEEAEGKANRIRLQSVALVSDMSAFKAANPGCVFEDFVRWHSPRDWEEESGTSRLSERMSQAGTAWKDAWEAAEGKSVRRQKRLFDERVEAENVLSFMDMLIGEVFRHTLPMLMKAGLIRLFEEMDSLEVTVQHDKRTLAKMLSRLFSEQLFSWTDFENFITSLRSNEQALCAYKSMRRLSAKSAALPEHQTFTNFLRQLVEDRQLRAVPGGARSPLGQHIAVCFDQGNQSRGGSSSGNVSLRAQPPKRRLPSPAVRQFILRTVAPRPYLFSRPSIHRMFASLSERDIRIAGAFSEDLLYG</sequence>
<accession>A0A1D1W900</accession>
<evidence type="ECO:0000259" key="11">
    <source>
        <dbReference type="Pfam" id="PF13890"/>
    </source>
</evidence>
<comment type="caution">
    <text evidence="13">The sequence shown here is derived from an EMBL/GenBank/DDBJ whole genome shotgun (WGS) entry which is preliminary data.</text>
</comment>
<keyword evidence="9" id="KW-0333">Golgi apparatus</keyword>
<dbReference type="GO" id="GO:0005096">
    <property type="term" value="F:GTPase activator activity"/>
    <property type="evidence" value="ECO:0007669"/>
    <property type="project" value="UniProtKB-KW"/>
</dbReference>
<evidence type="ECO:0000256" key="6">
    <source>
        <dbReference type="ARBA" id="ARBA00022468"/>
    </source>
</evidence>
<evidence type="ECO:0000256" key="3">
    <source>
        <dbReference type="ARBA" id="ARBA00004496"/>
    </source>
</evidence>
<dbReference type="PANTHER" id="PTHR21422">
    <property type="entry name" value="RAB3 GTPASE-ACTIVATING PROTEIN CATALYTIC SUBUNIT"/>
    <property type="match status" value="1"/>
</dbReference>
<dbReference type="InterPro" id="IPR045700">
    <property type="entry name" value="Rab3GAP1"/>
</dbReference>
<dbReference type="Proteomes" id="UP000186922">
    <property type="component" value="Unassembled WGS sequence"/>
</dbReference>
<organism evidence="13 14">
    <name type="scientific">Ramazzottius varieornatus</name>
    <name type="common">Water bear</name>
    <name type="synonym">Tardigrade</name>
    <dbReference type="NCBI Taxonomy" id="947166"/>
    <lineage>
        <taxon>Eukaryota</taxon>
        <taxon>Metazoa</taxon>
        <taxon>Ecdysozoa</taxon>
        <taxon>Tardigrada</taxon>
        <taxon>Eutardigrada</taxon>
        <taxon>Parachela</taxon>
        <taxon>Hypsibioidea</taxon>
        <taxon>Ramazzottiidae</taxon>
        <taxon>Ramazzottius</taxon>
    </lineage>
</organism>
<dbReference type="GO" id="GO:0005794">
    <property type="term" value="C:Golgi apparatus"/>
    <property type="evidence" value="ECO:0007669"/>
    <property type="project" value="UniProtKB-SubCell"/>
</dbReference>
<keyword evidence="6" id="KW-0343">GTPase activation</keyword>
<evidence type="ECO:0000256" key="10">
    <source>
        <dbReference type="SAM" id="MobiDB-lite"/>
    </source>
</evidence>
<evidence type="ECO:0000256" key="5">
    <source>
        <dbReference type="ARBA" id="ARBA00015817"/>
    </source>
</evidence>
<comment type="subcellular location">
    <subcellularLocation>
        <location evidence="3">Cytoplasm</location>
    </subcellularLocation>
    <subcellularLocation>
        <location evidence="2">Endoplasmic reticulum</location>
    </subcellularLocation>
    <subcellularLocation>
        <location evidence="1">Golgi apparatus</location>
        <location evidence="1">cis-Golgi network</location>
    </subcellularLocation>
</comment>
<dbReference type="EMBL" id="BDGG01000031">
    <property type="protein sequence ID" value="GAV09840.1"/>
    <property type="molecule type" value="Genomic_DNA"/>
</dbReference>
<evidence type="ECO:0000256" key="7">
    <source>
        <dbReference type="ARBA" id="ARBA00022490"/>
    </source>
</evidence>
<protein>
    <recommendedName>
        <fullName evidence="5">Rab3 GTPase-activating protein catalytic subunit</fullName>
    </recommendedName>
</protein>
<dbReference type="AlphaFoldDB" id="A0A1D1W900"/>
<dbReference type="Pfam" id="PF19533">
    <property type="entry name" value="Rab3-GAP_cat_C"/>
    <property type="match status" value="1"/>
</dbReference>
<evidence type="ECO:0000256" key="8">
    <source>
        <dbReference type="ARBA" id="ARBA00022824"/>
    </source>
</evidence>
<proteinExistence type="inferred from homology"/>
<evidence type="ECO:0000256" key="4">
    <source>
        <dbReference type="ARBA" id="ARBA00008856"/>
    </source>
</evidence>
<dbReference type="PANTHER" id="PTHR21422:SF9">
    <property type="entry name" value="RAB3 GTPASE-ACTIVATING PROTEIN CATALYTIC SUBUNIT"/>
    <property type="match status" value="1"/>
</dbReference>
<evidence type="ECO:0000313" key="13">
    <source>
        <dbReference type="EMBL" id="GAV09840.1"/>
    </source>
</evidence>
<keyword evidence="14" id="KW-1185">Reference proteome</keyword>
<dbReference type="OrthoDB" id="17346at2759"/>
<gene>
    <name evidence="13" type="primary">RvY_19315-1</name>
    <name evidence="13" type="synonym">RvY_19315.1</name>
    <name evidence="13" type="ORF">RvY_19315</name>
</gene>
<dbReference type="InterPro" id="IPR045698">
    <property type="entry name" value="Rab3GAP1_C"/>
</dbReference>
<evidence type="ECO:0000256" key="1">
    <source>
        <dbReference type="ARBA" id="ARBA00004222"/>
    </source>
</evidence>
<keyword evidence="8" id="KW-0256">Endoplasmic reticulum</keyword>